<dbReference type="GO" id="GO:0032259">
    <property type="term" value="P:methylation"/>
    <property type="evidence" value="ECO:0007669"/>
    <property type="project" value="UniProtKB-KW"/>
</dbReference>
<evidence type="ECO:0000313" key="2">
    <source>
        <dbReference type="EMBL" id="AGB38712.1"/>
    </source>
</evidence>
<feature type="domain" description="Methyltransferase type 11" evidence="1">
    <location>
        <begin position="63"/>
        <end position="156"/>
    </location>
</feature>
<dbReference type="RefSeq" id="WP_015322151.1">
    <property type="nucleotide sequence ID" value="NC_019974.1"/>
</dbReference>
<reference evidence="2 3" key="1">
    <citation type="submission" date="2012-11" db="EMBL/GenBank/DDBJ databases">
        <title>FINISHED of Natronococcus occultus SP4, DSM 3396.</title>
        <authorList>
            <consortium name="DOE Joint Genome Institute"/>
            <person name="Eisen J."/>
            <person name="Huntemann M."/>
            <person name="Wei C.-L."/>
            <person name="Han J."/>
            <person name="Detter J.C."/>
            <person name="Han C."/>
            <person name="Tapia R."/>
            <person name="Chen A."/>
            <person name="Kyrpides N."/>
            <person name="Mavromatis K."/>
            <person name="Markowitz V."/>
            <person name="Szeto E."/>
            <person name="Ivanova N."/>
            <person name="Mikhailova N."/>
            <person name="Ovchinnikova G."/>
            <person name="Pagani I."/>
            <person name="Pati A."/>
            <person name="Goodwin L."/>
            <person name="Nordberg H.P."/>
            <person name="Cantor M.N."/>
            <person name="Hua S.X."/>
            <person name="Woyke T."/>
            <person name="Eisen J."/>
            <person name="Klenk H.-P."/>
            <person name="Klenk H.-P."/>
        </authorList>
    </citation>
    <scope>NUCLEOTIDE SEQUENCE [LARGE SCALE GENOMIC DNA]</scope>
    <source>
        <strain evidence="2 3">SP4</strain>
    </source>
</reference>
<dbReference type="InterPro" id="IPR029063">
    <property type="entry name" value="SAM-dependent_MTases_sf"/>
</dbReference>
<dbReference type="InterPro" id="IPR050508">
    <property type="entry name" value="Methyltransf_Superfamily"/>
</dbReference>
<dbReference type="GO" id="GO:0008757">
    <property type="term" value="F:S-adenosylmethionine-dependent methyltransferase activity"/>
    <property type="evidence" value="ECO:0007669"/>
    <property type="project" value="InterPro"/>
</dbReference>
<accession>L0K087</accession>
<dbReference type="HOGENOM" id="CLU_037990_7_3_2"/>
<evidence type="ECO:0000313" key="3">
    <source>
        <dbReference type="Proteomes" id="UP000010878"/>
    </source>
</evidence>
<dbReference type="STRING" id="694430.Natoc_2957"/>
<sequence length="228" mass="25357">MTSHAASEEPRGVDDESSGMTIADIQAAYADAADLAARFDRVNRLLTGRYRRRQFADAEGRVLEVACGTGTNLRYLPDSVEYVGIDISEAMLARAWETLDRVDVDGRLERMDAQELSFADDSFDTVLSSFSTCTFPDPVAALDEMARVCRPDGRVLLIEHGPSDVDLLARYQEYRAAAHYERSGCRLTQEPLDVLERSTLVFEESDTAQLGRITTITARPPRDGEVDR</sequence>
<dbReference type="InterPro" id="IPR013216">
    <property type="entry name" value="Methyltransf_11"/>
</dbReference>
<evidence type="ECO:0000259" key="1">
    <source>
        <dbReference type="Pfam" id="PF08241"/>
    </source>
</evidence>
<keyword evidence="3" id="KW-1185">Reference proteome</keyword>
<proteinExistence type="predicted"/>
<dbReference type="PANTHER" id="PTHR42912">
    <property type="entry name" value="METHYLTRANSFERASE"/>
    <property type="match status" value="1"/>
</dbReference>
<dbReference type="Pfam" id="PF08241">
    <property type="entry name" value="Methyltransf_11"/>
    <property type="match status" value="1"/>
</dbReference>
<dbReference type="OrthoDB" id="147504at2157"/>
<dbReference type="AlphaFoldDB" id="L0K087"/>
<dbReference type="Gene3D" id="3.40.50.150">
    <property type="entry name" value="Vaccinia Virus protein VP39"/>
    <property type="match status" value="1"/>
</dbReference>
<keyword evidence="2" id="KW-0830">Ubiquinone</keyword>
<dbReference type="SUPFAM" id="SSF53335">
    <property type="entry name" value="S-adenosyl-L-methionine-dependent methyltransferases"/>
    <property type="match status" value="1"/>
</dbReference>
<keyword evidence="2" id="KW-0808">Transferase</keyword>
<protein>
    <submittedName>
        <fullName evidence="2">Methylase involved in ubiquinone/menaquinone biosynthesis</fullName>
    </submittedName>
</protein>
<dbReference type="PANTHER" id="PTHR42912:SF96">
    <property type="entry name" value="METHYLTRANSFERASE DOMAIN-CONTAINING PROTEIN"/>
    <property type="match status" value="1"/>
</dbReference>
<gene>
    <name evidence="2" type="ORF">Natoc_2957</name>
</gene>
<dbReference type="GeneID" id="14403344"/>
<keyword evidence="2" id="KW-0489">Methyltransferase</keyword>
<dbReference type="EMBL" id="CP003929">
    <property type="protein sequence ID" value="AGB38712.1"/>
    <property type="molecule type" value="Genomic_DNA"/>
</dbReference>
<dbReference type="KEGG" id="nou:Natoc_2957"/>
<dbReference type="eggNOG" id="arCOG04347">
    <property type="taxonomic scope" value="Archaea"/>
</dbReference>
<dbReference type="Proteomes" id="UP000010878">
    <property type="component" value="Chromosome"/>
</dbReference>
<dbReference type="CDD" id="cd02440">
    <property type="entry name" value="AdoMet_MTases"/>
    <property type="match status" value="1"/>
</dbReference>
<organism evidence="2 3">
    <name type="scientific">Natronococcus occultus SP4</name>
    <dbReference type="NCBI Taxonomy" id="694430"/>
    <lineage>
        <taxon>Archaea</taxon>
        <taxon>Methanobacteriati</taxon>
        <taxon>Methanobacteriota</taxon>
        <taxon>Stenosarchaea group</taxon>
        <taxon>Halobacteria</taxon>
        <taxon>Halobacteriales</taxon>
        <taxon>Natrialbaceae</taxon>
        <taxon>Natronococcus</taxon>
    </lineage>
</organism>
<name>L0K087_9EURY</name>